<dbReference type="Proteomes" id="UP001459277">
    <property type="component" value="Unassembled WGS sequence"/>
</dbReference>
<comment type="caution">
    <text evidence="2">The sequence shown here is derived from an EMBL/GenBank/DDBJ whole genome shotgun (WGS) entry which is preliminary data.</text>
</comment>
<accession>A0AAW2D172</accession>
<sequence length="116" mass="13216">MLKIWSVRSKDLKRKQFPRPTPKQLPLKKQGDGNSSKTEMKADKDDKDNERKTGEKSGVMSKVETDADKKKVPQNDGKKGKLKDGDKSKDEKVRKDNDGKDDSRSKSNKDLKEKRA</sequence>
<name>A0AAW2D172_9ROSI</name>
<feature type="compositionally biased region" description="Basic and acidic residues" evidence="1">
    <location>
        <begin position="38"/>
        <end position="55"/>
    </location>
</feature>
<proteinExistence type="predicted"/>
<evidence type="ECO:0000313" key="3">
    <source>
        <dbReference type="Proteomes" id="UP001459277"/>
    </source>
</evidence>
<dbReference type="AlphaFoldDB" id="A0AAW2D172"/>
<evidence type="ECO:0000313" key="2">
    <source>
        <dbReference type="EMBL" id="KAL0003829.1"/>
    </source>
</evidence>
<gene>
    <name evidence="2" type="ORF">SO802_011390</name>
</gene>
<reference evidence="2 3" key="1">
    <citation type="submission" date="2024-01" db="EMBL/GenBank/DDBJ databases">
        <title>A telomere-to-telomere, gap-free genome of sweet tea (Lithocarpus litseifolius).</title>
        <authorList>
            <person name="Zhou J."/>
        </authorList>
    </citation>
    <scope>NUCLEOTIDE SEQUENCE [LARGE SCALE GENOMIC DNA]</scope>
    <source>
        <strain evidence="2">Zhou-2022a</strain>
        <tissue evidence="2">Leaf</tissue>
    </source>
</reference>
<organism evidence="2 3">
    <name type="scientific">Lithocarpus litseifolius</name>
    <dbReference type="NCBI Taxonomy" id="425828"/>
    <lineage>
        <taxon>Eukaryota</taxon>
        <taxon>Viridiplantae</taxon>
        <taxon>Streptophyta</taxon>
        <taxon>Embryophyta</taxon>
        <taxon>Tracheophyta</taxon>
        <taxon>Spermatophyta</taxon>
        <taxon>Magnoliopsida</taxon>
        <taxon>eudicotyledons</taxon>
        <taxon>Gunneridae</taxon>
        <taxon>Pentapetalae</taxon>
        <taxon>rosids</taxon>
        <taxon>fabids</taxon>
        <taxon>Fagales</taxon>
        <taxon>Fagaceae</taxon>
        <taxon>Lithocarpus</taxon>
    </lineage>
</organism>
<feature type="compositionally biased region" description="Basic and acidic residues" evidence="1">
    <location>
        <begin position="63"/>
        <end position="116"/>
    </location>
</feature>
<dbReference type="EMBL" id="JAZDWU010000004">
    <property type="protein sequence ID" value="KAL0003829.1"/>
    <property type="molecule type" value="Genomic_DNA"/>
</dbReference>
<evidence type="ECO:0000256" key="1">
    <source>
        <dbReference type="SAM" id="MobiDB-lite"/>
    </source>
</evidence>
<keyword evidence="3" id="KW-1185">Reference proteome</keyword>
<feature type="region of interest" description="Disordered" evidence="1">
    <location>
        <begin position="1"/>
        <end position="116"/>
    </location>
</feature>
<protein>
    <submittedName>
        <fullName evidence="2">Uncharacterized protein</fullName>
    </submittedName>
</protein>